<reference evidence="1 2" key="1">
    <citation type="submission" date="2022-05" db="EMBL/GenBank/DDBJ databases">
        <authorList>
            <consortium name="Genoscope - CEA"/>
            <person name="William W."/>
        </authorList>
    </citation>
    <scope>NUCLEOTIDE SEQUENCE [LARGE SCALE GENOMIC DNA]</scope>
</reference>
<keyword evidence="2" id="KW-1185">Reference proteome</keyword>
<organism evidence="1 2">
    <name type="scientific">Porites lobata</name>
    <dbReference type="NCBI Taxonomy" id="104759"/>
    <lineage>
        <taxon>Eukaryota</taxon>
        <taxon>Metazoa</taxon>
        <taxon>Cnidaria</taxon>
        <taxon>Anthozoa</taxon>
        <taxon>Hexacorallia</taxon>
        <taxon>Scleractinia</taxon>
        <taxon>Fungiina</taxon>
        <taxon>Poritidae</taxon>
        <taxon>Porites</taxon>
    </lineage>
</organism>
<comment type="caution">
    <text evidence="1">The sequence shown here is derived from an EMBL/GenBank/DDBJ whole genome shotgun (WGS) entry which is preliminary data.</text>
</comment>
<name>A0ABN8NG50_9CNID</name>
<accession>A0ABN8NG50</accession>
<gene>
    <name evidence="1" type="ORF">PLOB_00016610</name>
</gene>
<dbReference type="Proteomes" id="UP001159405">
    <property type="component" value="Unassembled WGS sequence"/>
</dbReference>
<evidence type="ECO:0000313" key="2">
    <source>
        <dbReference type="Proteomes" id="UP001159405"/>
    </source>
</evidence>
<evidence type="ECO:0000313" key="1">
    <source>
        <dbReference type="EMBL" id="CAH3107953.1"/>
    </source>
</evidence>
<dbReference type="EMBL" id="CALNXK010000020">
    <property type="protein sequence ID" value="CAH3107953.1"/>
    <property type="molecule type" value="Genomic_DNA"/>
</dbReference>
<proteinExistence type="predicted"/>
<feature type="non-terminal residue" evidence="1">
    <location>
        <position position="77"/>
    </location>
</feature>
<protein>
    <submittedName>
        <fullName evidence="1">Uncharacterized protein</fullName>
    </submittedName>
</protein>
<sequence>MAGTEYFGATAQPRDHIPEVNTIGKELTANETISWKKTFALLSCYLWCHVTLSSKYGEAVVECPVLELSFVHLCVLR</sequence>